<dbReference type="InterPro" id="IPR029063">
    <property type="entry name" value="SAM-dependent_MTases_sf"/>
</dbReference>
<dbReference type="RefSeq" id="WP_382422908.1">
    <property type="nucleotide sequence ID" value="NZ_JBHSCW010000007.1"/>
</dbReference>
<keyword evidence="4" id="KW-1185">Reference proteome</keyword>
<dbReference type="GO" id="GO:0061542">
    <property type="term" value="F:3-demethylubiquinol 3-O-methyltransferase activity"/>
    <property type="evidence" value="ECO:0007669"/>
    <property type="project" value="UniProtKB-EC"/>
</dbReference>
<comment type="caution">
    <text evidence="3">The sequence shown here is derived from an EMBL/GenBank/DDBJ whole genome shotgun (WGS) entry which is preliminary data.</text>
</comment>
<dbReference type="Gene3D" id="3.40.50.150">
    <property type="entry name" value="Vaccinia Virus protein VP39"/>
    <property type="match status" value="1"/>
</dbReference>
<name>A0ABV8UN74_9PROT</name>
<proteinExistence type="predicted"/>
<evidence type="ECO:0000259" key="2">
    <source>
        <dbReference type="Pfam" id="PF13847"/>
    </source>
</evidence>
<accession>A0ABV8UN74</accession>
<feature type="region of interest" description="Disordered" evidence="1">
    <location>
        <begin position="1"/>
        <end position="73"/>
    </location>
</feature>
<dbReference type="Pfam" id="PF13847">
    <property type="entry name" value="Methyltransf_31"/>
    <property type="match status" value="1"/>
</dbReference>
<evidence type="ECO:0000313" key="3">
    <source>
        <dbReference type="EMBL" id="MFC4352559.1"/>
    </source>
</evidence>
<dbReference type="SUPFAM" id="SSF53335">
    <property type="entry name" value="S-adenosyl-L-methionine-dependent methyltransferases"/>
    <property type="match status" value="1"/>
</dbReference>
<feature type="compositionally biased region" description="Basic residues" evidence="1">
    <location>
        <begin position="1"/>
        <end position="31"/>
    </location>
</feature>
<reference evidence="4" key="1">
    <citation type="journal article" date="2019" name="Int. J. Syst. Evol. Microbiol.">
        <title>The Global Catalogue of Microorganisms (GCM) 10K type strain sequencing project: providing services to taxonomists for standard genome sequencing and annotation.</title>
        <authorList>
            <consortium name="The Broad Institute Genomics Platform"/>
            <consortium name="The Broad Institute Genome Sequencing Center for Infectious Disease"/>
            <person name="Wu L."/>
            <person name="Ma J."/>
        </authorList>
    </citation>
    <scope>NUCLEOTIDE SEQUENCE [LARGE SCALE GENOMIC DNA]</scope>
    <source>
        <strain evidence="4">CECT 8472</strain>
    </source>
</reference>
<organism evidence="3 4">
    <name type="scientific">Fodinicurvata halophila</name>
    <dbReference type="NCBI Taxonomy" id="1419723"/>
    <lineage>
        <taxon>Bacteria</taxon>
        <taxon>Pseudomonadati</taxon>
        <taxon>Pseudomonadota</taxon>
        <taxon>Alphaproteobacteria</taxon>
        <taxon>Rhodospirillales</taxon>
        <taxon>Rhodovibrionaceae</taxon>
        <taxon>Fodinicurvata</taxon>
    </lineage>
</organism>
<dbReference type="Proteomes" id="UP001595799">
    <property type="component" value="Unassembled WGS sequence"/>
</dbReference>
<feature type="domain" description="Methyltransferase" evidence="2">
    <location>
        <begin position="95"/>
        <end position="197"/>
    </location>
</feature>
<gene>
    <name evidence="3" type="ORF">ACFOW6_13490</name>
</gene>
<evidence type="ECO:0000256" key="1">
    <source>
        <dbReference type="SAM" id="MobiDB-lite"/>
    </source>
</evidence>
<keyword evidence="3" id="KW-0489">Methyltransferase</keyword>
<dbReference type="EC" id="2.1.1.222" evidence="3"/>
<dbReference type="EMBL" id="JBHSCW010000007">
    <property type="protein sequence ID" value="MFC4352559.1"/>
    <property type="molecule type" value="Genomic_DNA"/>
</dbReference>
<dbReference type="GO" id="GO:0032259">
    <property type="term" value="P:methylation"/>
    <property type="evidence" value="ECO:0007669"/>
    <property type="project" value="UniProtKB-KW"/>
</dbReference>
<dbReference type="CDD" id="cd02440">
    <property type="entry name" value="AdoMet_MTases"/>
    <property type="match status" value="1"/>
</dbReference>
<dbReference type="InterPro" id="IPR025714">
    <property type="entry name" value="Methyltranfer_dom"/>
</dbReference>
<protein>
    <submittedName>
        <fullName evidence="3">Class I SAM-dependent methyltransferase</fullName>
        <ecNumber evidence="3">2.1.1.222</ecNumber>
        <ecNumber evidence="3">2.1.1.64</ecNumber>
    </submittedName>
</protein>
<sequence length="385" mass="42998">MDSSLKKTKQASKPFHKRMQKKIFRLTGRKVARTESPPEPLLSEKTPTPVKKKKKRPYQDFAGKGEASSRSHDKLKALRLNTLPGANNNASPLEGFSVLDLGCNEGFFCLEAIRQGATRVVGIDAHGPSIESASKNVPEAEFVHGSWWDVPDDQFDVILLLSAIHYEKNQKKFLEMLLEHLSPKGTLILECGIANEQPNIRRWDTVKRHDGIKKYPTRALLTQDILERFAVRSAGRSVDQAGDPVPRYVFHCTRRQSTALLIPGLSGIGKSQLGTHFANLGTPVYATDSLILRLSKNPNYSWRPLAKAVQDIVVEKGQDWGAVGEKIASDDELGREAVDIIIEEIPKEVPLFIIEGDLLRHEFIISELISRIKTDGIRPWLVSSC</sequence>
<evidence type="ECO:0000313" key="4">
    <source>
        <dbReference type="Proteomes" id="UP001595799"/>
    </source>
</evidence>
<dbReference type="GO" id="GO:0102208">
    <property type="term" value="F:2-polyprenyl-6-hydroxyphenol methylase activity"/>
    <property type="evidence" value="ECO:0007669"/>
    <property type="project" value="UniProtKB-EC"/>
</dbReference>
<dbReference type="PANTHER" id="PTHR43861">
    <property type="entry name" value="TRANS-ACONITATE 2-METHYLTRANSFERASE-RELATED"/>
    <property type="match status" value="1"/>
</dbReference>
<dbReference type="EC" id="2.1.1.64" evidence="3"/>
<keyword evidence="3" id="KW-0808">Transferase</keyword>